<evidence type="ECO:0000259" key="5">
    <source>
        <dbReference type="PROSITE" id="PS50931"/>
    </source>
</evidence>
<keyword evidence="4" id="KW-0804">Transcription</keyword>
<dbReference type="SUPFAM" id="SSF53850">
    <property type="entry name" value="Periplasmic binding protein-like II"/>
    <property type="match status" value="1"/>
</dbReference>
<dbReference type="GO" id="GO:0005829">
    <property type="term" value="C:cytosol"/>
    <property type="evidence" value="ECO:0007669"/>
    <property type="project" value="TreeGrafter"/>
</dbReference>
<keyword evidence="3" id="KW-0238">DNA-binding</keyword>
<accession>A0A5P1X851</accession>
<dbReference type="EMBL" id="CP043939">
    <property type="protein sequence ID" value="QER68398.1"/>
    <property type="molecule type" value="Genomic_DNA"/>
</dbReference>
<keyword evidence="7" id="KW-1185">Reference proteome</keyword>
<evidence type="ECO:0000256" key="3">
    <source>
        <dbReference type="ARBA" id="ARBA00023125"/>
    </source>
</evidence>
<comment type="similarity">
    <text evidence="1">Belongs to the LysR transcriptional regulatory family.</text>
</comment>
<dbReference type="Proteomes" id="UP000325295">
    <property type="component" value="Chromosome"/>
</dbReference>
<dbReference type="Pfam" id="PF03466">
    <property type="entry name" value="LysR_substrate"/>
    <property type="match status" value="1"/>
</dbReference>
<sequence length="292" mass="33172">MNTRDLEYFNKLVELKNFSQVAKFFAVTQPTITFSLKRLEDYFSIQLINRDQSHGQLSVTEAGNQLFERSKIITGQLELARTELARVRQHKLKLGMPPIIGSYYFPKIASELVKQNLMDVVDTKEGGSDDLFYQMRSGDLDIALLGSTGPKIAEDMDITQIMSVPFTIVVDKQHPLAQLPEVAFADLKKYSFASLAEGFVIVQAFDWFVKNAQMQPEVLYRTSDVAMLKKMIKERVGIGFLTEIAVTPEDDLVTIPLTDKNQPEFIISVFNRKNQVLENDLLKLKNVLVQTK</sequence>
<name>A0A5P1X851_9LACO</name>
<dbReference type="InterPro" id="IPR000847">
    <property type="entry name" value="LysR_HTH_N"/>
</dbReference>
<dbReference type="KEGG" id="lnn:F0161_07295"/>
<dbReference type="Pfam" id="PF00126">
    <property type="entry name" value="HTH_1"/>
    <property type="match status" value="1"/>
</dbReference>
<dbReference type="AlphaFoldDB" id="A0A5P1X851"/>
<dbReference type="GO" id="GO:0003700">
    <property type="term" value="F:DNA-binding transcription factor activity"/>
    <property type="evidence" value="ECO:0007669"/>
    <property type="project" value="InterPro"/>
</dbReference>
<keyword evidence="2" id="KW-0805">Transcription regulation</keyword>
<dbReference type="PROSITE" id="PS50931">
    <property type="entry name" value="HTH_LYSR"/>
    <property type="match status" value="1"/>
</dbReference>
<dbReference type="InterPro" id="IPR005119">
    <property type="entry name" value="LysR_subst-bd"/>
</dbReference>
<evidence type="ECO:0000313" key="6">
    <source>
        <dbReference type="EMBL" id="QER68398.1"/>
    </source>
</evidence>
<protein>
    <submittedName>
        <fullName evidence="6">LysR family transcriptional regulator</fullName>
    </submittedName>
</protein>
<proteinExistence type="inferred from homology"/>
<dbReference type="InterPro" id="IPR036390">
    <property type="entry name" value="WH_DNA-bd_sf"/>
</dbReference>
<evidence type="ECO:0000256" key="2">
    <source>
        <dbReference type="ARBA" id="ARBA00023015"/>
    </source>
</evidence>
<evidence type="ECO:0000256" key="4">
    <source>
        <dbReference type="ARBA" id="ARBA00023163"/>
    </source>
</evidence>
<reference evidence="6 7" key="1">
    <citation type="submission" date="2019-09" db="EMBL/GenBank/DDBJ databases">
        <title>Complete Genome Sequence of Lactobacillus nenjiangensis SH-Y15, isolated from sauerkraut.</title>
        <authorList>
            <person name="Yang H."/>
        </authorList>
    </citation>
    <scope>NUCLEOTIDE SEQUENCE [LARGE SCALE GENOMIC DNA]</scope>
    <source>
        <strain evidence="6 7">SH-Y15</strain>
    </source>
</reference>
<evidence type="ECO:0000313" key="7">
    <source>
        <dbReference type="Proteomes" id="UP000325295"/>
    </source>
</evidence>
<dbReference type="Gene3D" id="1.10.10.10">
    <property type="entry name" value="Winged helix-like DNA-binding domain superfamily/Winged helix DNA-binding domain"/>
    <property type="match status" value="1"/>
</dbReference>
<evidence type="ECO:0000256" key="1">
    <source>
        <dbReference type="ARBA" id="ARBA00009437"/>
    </source>
</evidence>
<dbReference type="InterPro" id="IPR050950">
    <property type="entry name" value="HTH-type_LysR_regulators"/>
</dbReference>
<dbReference type="SUPFAM" id="SSF46785">
    <property type="entry name" value="Winged helix' DNA-binding domain"/>
    <property type="match status" value="1"/>
</dbReference>
<dbReference type="Gene3D" id="3.40.190.10">
    <property type="entry name" value="Periplasmic binding protein-like II"/>
    <property type="match status" value="2"/>
</dbReference>
<dbReference type="PANTHER" id="PTHR30419">
    <property type="entry name" value="HTH-TYPE TRANSCRIPTIONAL REGULATOR YBHD"/>
    <property type="match status" value="1"/>
</dbReference>
<dbReference type="GO" id="GO:0003677">
    <property type="term" value="F:DNA binding"/>
    <property type="evidence" value="ECO:0007669"/>
    <property type="project" value="UniProtKB-KW"/>
</dbReference>
<dbReference type="OrthoDB" id="9803735at2"/>
<organism evidence="6 7">
    <name type="scientific">Paucilactobacillus nenjiangensis</name>
    <dbReference type="NCBI Taxonomy" id="1296540"/>
    <lineage>
        <taxon>Bacteria</taxon>
        <taxon>Bacillati</taxon>
        <taxon>Bacillota</taxon>
        <taxon>Bacilli</taxon>
        <taxon>Lactobacillales</taxon>
        <taxon>Lactobacillaceae</taxon>
        <taxon>Paucilactobacillus</taxon>
    </lineage>
</organism>
<gene>
    <name evidence="6" type="ORF">F0161_07295</name>
</gene>
<feature type="domain" description="HTH lysR-type" evidence="5">
    <location>
        <begin position="1"/>
        <end position="58"/>
    </location>
</feature>
<dbReference type="InterPro" id="IPR036388">
    <property type="entry name" value="WH-like_DNA-bd_sf"/>
</dbReference>